<gene>
    <name evidence="2" type="ORF">O181_112842</name>
</gene>
<dbReference type="OrthoDB" id="5549573at2759"/>
<evidence type="ECO:0000259" key="1">
    <source>
        <dbReference type="Pfam" id="PF14529"/>
    </source>
</evidence>
<accession>A0A9Q3PUR8</accession>
<dbReference type="InterPro" id="IPR036691">
    <property type="entry name" value="Endo/exonu/phosph_ase_sf"/>
</dbReference>
<name>A0A9Q3PUR8_9BASI</name>
<dbReference type="SUPFAM" id="SSF56219">
    <property type="entry name" value="DNase I-like"/>
    <property type="match status" value="1"/>
</dbReference>
<dbReference type="Gene3D" id="3.60.10.10">
    <property type="entry name" value="Endonuclease/exonuclease/phosphatase"/>
    <property type="match status" value="1"/>
</dbReference>
<dbReference type="GO" id="GO:0003824">
    <property type="term" value="F:catalytic activity"/>
    <property type="evidence" value="ECO:0007669"/>
    <property type="project" value="InterPro"/>
</dbReference>
<comment type="caution">
    <text evidence="2">The sequence shown here is derived from an EMBL/GenBank/DDBJ whole genome shotgun (WGS) entry which is preliminary data.</text>
</comment>
<evidence type="ECO:0000313" key="3">
    <source>
        <dbReference type="Proteomes" id="UP000765509"/>
    </source>
</evidence>
<evidence type="ECO:0000313" key="2">
    <source>
        <dbReference type="EMBL" id="MBW0573127.1"/>
    </source>
</evidence>
<dbReference type="InterPro" id="IPR005135">
    <property type="entry name" value="Endo/exonuclease/phosphatase"/>
</dbReference>
<reference evidence="2" key="1">
    <citation type="submission" date="2021-03" db="EMBL/GenBank/DDBJ databases">
        <title>Draft genome sequence of rust myrtle Austropuccinia psidii MF-1, a brazilian biotype.</title>
        <authorList>
            <person name="Quecine M.C."/>
            <person name="Pachon D.M.R."/>
            <person name="Bonatelli M.L."/>
            <person name="Correr F.H."/>
            <person name="Franceschini L.M."/>
            <person name="Leite T.F."/>
            <person name="Margarido G.R.A."/>
            <person name="Almeida C.A."/>
            <person name="Ferrarezi J.A."/>
            <person name="Labate C.A."/>
        </authorList>
    </citation>
    <scope>NUCLEOTIDE SEQUENCE</scope>
    <source>
        <strain evidence="2">MF-1</strain>
    </source>
</reference>
<organism evidence="2 3">
    <name type="scientific">Austropuccinia psidii MF-1</name>
    <dbReference type="NCBI Taxonomy" id="1389203"/>
    <lineage>
        <taxon>Eukaryota</taxon>
        <taxon>Fungi</taxon>
        <taxon>Dikarya</taxon>
        <taxon>Basidiomycota</taxon>
        <taxon>Pucciniomycotina</taxon>
        <taxon>Pucciniomycetes</taxon>
        <taxon>Pucciniales</taxon>
        <taxon>Sphaerophragmiaceae</taxon>
        <taxon>Austropuccinia</taxon>
    </lineage>
</organism>
<dbReference type="EMBL" id="AVOT02091438">
    <property type="protein sequence ID" value="MBW0573127.1"/>
    <property type="molecule type" value="Genomic_DNA"/>
</dbReference>
<proteinExistence type="predicted"/>
<feature type="domain" description="Endonuclease/exonuclease/phosphatase" evidence="1">
    <location>
        <begin position="13"/>
        <end position="131"/>
    </location>
</feature>
<protein>
    <recommendedName>
        <fullName evidence="1">Endonuclease/exonuclease/phosphatase domain-containing protein</fullName>
    </recommendedName>
</protein>
<keyword evidence="3" id="KW-1185">Reference proteome</keyword>
<dbReference type="Proteomes" id="UP000765509">
    <property type="component" value="Unassembled WGS sequence"/>
</dbReference>
<dbReference type="AlphaFoldDB" id="A0A9Q3PUR8"/>
<dbReference type="Pfam" id="PF14529">
    <property type="entry name" value="Exo_endo_phos_2"/>
    <property type="match status" value="1"/>
</dbReference>
<sequence>MKIKEITQKLTLKSIYNPPSTFEAIETLHQKLITINTRDEPIILGMDSNLHHRLWNSKGYHHENSQARHLIQTCGSRGFKLISPRHVPTFLGPTGAAATIDLSWANNQALKLLSSSETQLKNHSSDHQSIILNPSLDKTAIQTKESHIKMRLDKLNEK</sequence>